<name>A0A4S1DVJ6_9FLAO</name>
<sequence>MKKIVLILLVVVSFSTTTYGQSKWHEKQNNYFVEQAGKEFGLKNDQKKELKEKRMEMIMSFVNSNKALKNGELTKEQQKEKRREASKKFNSYFSQLVGKPYAEVEPFLKRMRDEIKNLK</sequence>
<evidence type="ECO:0008006" key="4">
    <source>
        <dbReference type="Google" id="ProtNLM"/>
    </source>
</evidence>
<organism evidence="2 3">
    <name type="scientific">Flavivirga rizhaonensis</name>
    <dbReference type="NCBI Taxonomy" id="2559571"/>
    <lineage>
        <taxon>Bacteria</taxon>
        <taxon>Pseudomonadati</taxon>
        <taxon>Bacteroidota</taxon>
        <taxon>Flavobacteriia</taxon>
        <taxon>Flavobacteriales</taxon>
        <taxon>Flavobacteriaceae</taxon>
        <taxon>Flavivirga</taxon>
    </lineage>
</organism>
<feature type="chain" id="PRO_5020628938" description="DUF4890 domain-containing protein" evidence="1">
    <location>
        <begin position="21"/>
        <end position="119"/>
    </location>
</feature>
<feature type="signal peptide" evidence="1">
    <location>
        <begin position="1"/>
        <end position="20"/>
    </location>
</feature>
<dbReference type="RefSeq" id="WP_135877757.1">
    <property type="nucleotide sequence ID" value="NZ_SRSO01000019.1"/>
</dbReference>
<dbReference type="AlphaFoldDB" id="A0A4S1DVJ6"/>
<evidence type="ECO:0000313" key="2">
    <source>
        <dbReference type="EMBL" id="TGV01885.1"/>
    </source>
</evidence>
<dbReference type="OrthoDB" id="1448289at2"/>
<proteinExistence type="predicted"/>
<protein>
    <recommendedName>
        <fullName evidence="4">DUF4890 domain-containing protein</fullName>
    </recommendedName>
</protein>
<comment type="caution">
    <text evidence="2">The sequence shown here is derived from an EMBL/GenBank/DDBJ whole genome shotgun (WGS) entry which is preliminary data.</text>
</comment>
<keyword evidence="1" id="KW-0732">Signal</keyword>
<keyword evidence="3" id="KW-1185">Reference proteome</keyword>
<dbReference type="Proteomes" id="UP000307602">
    <property type="component" value="Unassembled WGS sequence"/>
</dbReference>
<accession>A0A4S1DVJ6</accession>
<dbReference type="EMBL" id="SRSO01000019">
    <property type="protein sequence ID" value="TGV01885.1"/>
    <property type="molecule type" value="Genomic_DNA"/>
</dbReference>
<evidence type="ECO:0000256" key="1">
    <source>
        <dbReference type="SAM" id="SignalP"/>
    </source>
</evidence>
<gene>
    <name evidence="2" type="ORF">EM932_13715</name>
</gene>
<evidence type="ECO:0000313" key="3">
    <source>
        <dbReference type="Proteomes" id="UP000307602"/>
    </source>
</evidence>
<reference evidence="2 3" key="1">
    <citation type="submission" date="2019-04" db="EMBL/GenBank/DDBJ databases">
        <authorList>
            <person name="Liu A."/>
        </authorList>
    </citation>
    <scope>NUCLEOTIDE SEQUENCE [LARGE SCALE GENOMIC DNA]</scope>
    <source>
        <strain evidence="2 3">RZ03</strain>
    </source>
</reference>